<organism evidence="1 2">
    <name type="scientific">Thiothrix eikelboomii</name>
    <dbReference type="NCBI Taxonomy" id="92487"/>
    <lineage>
        <taxon>Bacteria</taxon>
        <taxon>Pseudomonadati</taxon>
        <taxon>Pseudomonadota</taxon>
        <taxon>Gammaproteobacteria</taxon>
        <taxon>Thiotrichales</taxon>
        <taxon>Thiotrichaceae</taxon>
        <taxon>Thiothrix</taxon>
    </lineage>
</organism>
<keyword evidence="2" id="KW-1185">Reference proteome</keyword>
<dbReference type="Proteomes" id="UP000190460">
    <property type="component" value="Unassembled WGS sequence"/>
</dbReference>
<reference evidence="1 2" key="1">
    <citation type="submission" date="2017-02" db="EMBL/GenBank/DDBJ databases">
        <authorList>
            <person name="Peterson S.W."/>
        </authorList>
    </citation>
    <scope>NUCLEOTIDE SEQUENCE [LARGE SCALE GENOMIC DNA]</scope>
    <source>
        <strain evidence="1 2">ATCC 49788</strain>
    </source>
</reference>
<dbReference type="AlphaFoldDB" id="A0A1T4WJE5"/>
<proteinExistence type="predicted"/>
<sequence length="189" mass="21333">MGDEIESMQAVGCYQSWVDHIEQELKNDYLISFEELSVWINAKLNGSGYMNPPDLMRIERELRRFSGKKELKEIAGEVKINKKLDRVLIKHFKIVPTYRSYKAEQVAPIRSSGAESVDFAPIKGNKKSMQEWIKHVITTEKGLSLDSLMPAGLQQELINRATGAYSYKDGTAVKNAWAALGLKSAHKTT</sequence>
<gene>
    <name evidence="1" type="ORF">SAMN02745130_01802</name>
</gene>
<evidence type="ECO:0000313" key="1">
    <source>
        <dbReference type="EMBL" id="SKA77476.1"/>
    </source>
</evidence>
<protein>
    <submittedName>
        <fullName evidence="1">Uncharacterized protein</fullName>
    </submittedName>
</protein>
<dbReference type="STRING" id="92487.SAMN02745130_01802"/>
<name>A0A1T4WJE5_9GAMM</name>
<accession>A0A1T4WJE5</accession>
<dbReference type="RefSeq" id="WP_078922267.1">
    <property type="nucleotide sequence ID" value="NZ_FUYB01000006.1"/>
</dbReference>
<evidence type="ECO:0000313" key="2">
    <source>
        <dbReference type="Proteomes" id="UP000190460"/>
    </source>
</evidence>
<dbReference type="EMBL" id="FUYB01000006">
    <property type="protein sequence ID" value="SKA77476.1"/>
    <property type="molecule type" value="Genomic_DNA"/>
</dbReference>